<reference evidence="1 2" key="1">
    <citation type="submission" date="2015-12" db="EMBL/GenBank/DDBJ databases">
        <title>The genome of Folsomia candida.</title>
        <authorList>
            <person name="Faddeeva A."/>
            <person name="Derks M.F."/>
            <person name="Anvar Y."/>
            <person name="Smit S."/>
            <person name="Van Straalen N."/>
            <person name="Roelofs D."/>
        </authorList>
    </citation>
    <scope>NUCLEOTIDE SEQUENCE [LARGE SCALE GENOMIC DNA]</scope>
    <source>
        <strain evidence="1 2">VU population</strain>
        <tissue evidence="1">Whole body</tissue>
    </source>
</reference>
<dbReference type="AlphaFoldDB" id="A0A226E558"/>
<proteinExistence type="predicted"/>
<name>A0A226E558_FOLCA</name>
<dbReference type="OrthoDB" id="6479173at2759"/>
<comment type="caution">
    <text evidence="1">The sequence shown here is derived from an EMBL/GenBank/DDBJ whole genome shotgun (WGS) entry which is preliminary data.</text>
</comment>
<evidence type="ECO:0000313" key="2">
    <source>
        <dbReference type="Proteomes" id="UP000198287"/>
    </source>
</evidence>
<accession>A0A226E558</accession>
<evidence type="ECO:0000313" key="1">
    <source>
        <dbReference type="EMBL" id="OXA52194.1"/>
    </source>
</evidence>
<dbReference type="Proteomes" id="UP000198287">
    <property type="component" value="Unassembled WGS sequence"/>
</dbReference>
<dbReference type="OMA" id="IKSHIAY"/>
<organism evidence="1 2">
    <name type="scientific">Folsomia candida</name>
    <name type="common">Springtail</name>
    <dbReference type="NCBI Taxonomy" id="158441"/>
    <lineage>
        <taxon>Eukaryota</taxon>
        <taxon>Metazoa</taxon>
        <taxon>Ecdysozoa</taxon>
        <taxon>Arthropoda</taxon>
        <taxon>Hexapoda</taxon>
        <taxon>Collembola</taxon>
        <taxon>Entomobryomorpha</taxon>
        <taxon>Isotomoidea</taxon>
        <taxon>Isotomidae</taxon>
        <taxon>Proisotominae</taxon>
        <taxon>Folsomia</taxon>
    </lineage>
</organism>
<dbReference type="EMBL" id="LNIX01000007">
    <property type="protein sequence ID" value="OXA52194.1"/>
    <property type="molecule type" value="Genomic_DNA"/>
</dbReference>
<gene>
    <name evidence="1" type="ORF">Fcan01_13107</name>
</gene>
<protein>
    <submittedName>
        <fullName evidence="1">Uncharacterized protein</fullName>
    </submittedName>
</protein>
<keyword evidence="2" id="KW-1185">Reference proteome</keyword>
<sequence length="115" mass="12905">MIFVASEFNVRVVLGFKVESFNIIDVLKPCSYTRTGEMSSIPMGAFAAYKVRDNNNSGASAQERTFSFQAQSTASSEMKCDQPEQYNGKLMKAVWGIYNRYSVHNIKSHIAFDKA</sequence>